<protein>
    <recommendedName>
        <fullName evidence="3">HK97 gp10 family phage protein</fullName>
    </recommendedName>
</protein>
<organism evidence="1 2">
    <name type="scientific">Streptococcus agalactiae</name>
    <dbReference type="NCBI Taxonomy" id="1311"/>
    <lineage>
        <taxon>Bacteria</taxon>
        <taxon>Bacillati</taxon>
        <taxon>Bacillota</taxon>
        <taxon>Bacilli</taxon>
        <taxon>Lactobacillales</taxon>
        <taxon>Streptococcaceae</taxon>
        <taxon>Streptococcus</taxon>
    </lineage>
</organism>
<name>A0A7Z7KA18_STRAG</name>
<comment type="caution">
    <text evidence="1">The sequence shown here is derived from an EMBL/GenBank/DDBJ whole genome shotgun (WGS) entry which is preliminary data.</text>
</comment>
<evidence type="ECO:0000313" key="1">
    <source>
        <dbReference type="EMBL" id="SQA19292.1"/>
    </source>
</evidence>
<evidence type="ECO:0008006" key="3">
    <source>
        <dbReference type="Google" id="ProtNLM"/>
    </source>
</evidence>
<evidence type="ECO:0000313" key="2">
    <source>
        <dbReference type="Proteomes" id="UP000250200"/>
    </source>
</evidence>
<dbReference type="AlphaFoldDB" id="A0A7Z7KA18"/>
<accession>A0A7Z7KA18</accession>
<dbReference type="Proteomes" id="UP000250200">
    <property type="component" value="Unassembled WGS sequence"/>
</dbReference>
<gene>
    <name evidence="1" type="ORF">NCTC8181_02359</name>
</gene>
<reference evidence="1 2" key="1">
    <citation type="submission" date="2018-06" db="EMBL/GenBank/DDBJ databases">
        <authorList>
            <consortium name="Pathogen Informatics"/>
            <person name="Doyle S."/>
        </authorList>
    </citation>
    <scope>NUCLEOTIDE SEQUENCE [LARGE SCALE GENOMIC DNA]</scope>
    <source>
        <strain evidence="1 2">NCTC8181</strain>
    </source>
</reference>
<dbReference type="EMBL" id="UAVB01000001">
    <property type="protein sequence ID" value="SQA19292.1"/>
    <property type="molecule type" value="Genomic_DNA"/>
</dbReference>
<sequence length="130" mass="14569">MGAELKGIDELLANMEKKLGSAKVNRVVNKALKEIGEELEPSFEAAISVYRRSGATVKSAVVSRIKREEGIPKVKLGFQAPRWNIVHLQELEYGWKEKRRGVGVIRRYSDVLETIYPKGIKDKLKGGFDG</sequence>
<proteinExistence type="predicted"/>